<dbReference type="OrthoDB" id="4062651at2759"/>
<proteinExistence type="predicted"/>
<dbReference type="GO" id="GO:0005524">
    <property type="term" value="F:ATP binding"/>
    <property type="evidence" value="ECO:0007669"/>
    <property type="project" value="UniProtKB-UniRule"/>
</dbReference>
<keyword evidence="8" id="KW-0732">Signal</keyword>
<name>A0A9D4UU24_ADICA</name>
<accession>A0A9D4UU24</accession>
<dbReference type="EMBL" id="JABFUD020000010">
    <property type="protein sequence ID" value="KAI5074076.1"/>
    <property type="molecule type" value="Genomic_DNA"/>
</dbReference>
<evidence type="ECO:0000256" key="2">
    <source>
        <dbReference type="ARBA" id="ARBA00022679"/>
    </source>
</evidence>
<dbReference type="InterPro" id="IPR017441">
    <property type="entry name" value="Protein_kinase_ATP_BS"/>
</dbReference>
<dbReference type="Proteomes" id="UP000886520">
    <property type="component" value="Chromosome 10"/>
</dbReference>
<keyword evidence="5 6" id="KW-0067">ATP-binding</keyword>
<dbReference type="PANTHER" id="PTHR47989:SF27">
    <property type="entry name" value="PROTEIN KINASE DOMAIN-CONTAINING PROTEIN"/>
    <property type="match status" value="1"/>
</dbReference>
<evidence type="ECO:0000313" key="12">
    <source>
        <dbReference type="Proteomes" id="UP000886520"/>
    </source>
</evidence>
<evidence type="ECO:0000313" key="10">
    <source>
        <dbReference type="EMBL" id="KAI5074076.1"/>
    </source>
</evidence>
<keyword evidence="4" id="KW-0418">Kinase</keyword>
<feature type="transmembrane region" description="Helical" evidence="7">
    <location>
        <begin position="68"/>
        <end position="89"/>
    </location>
</feature>
<reference evidence="10" key="1">
    <citation type="submission" date="2021-01" db="EMBL/GenBank/DDBJ databases">
        <title>Adiantum capillus-veneris genome.</title>
        <authorList>
            <person name="Fang Y."/>
            <person name="Liao Q."/>
        </authorList>
    </citation>
    <scope>NUCLEOTIDE SEQUENCE</scope>
    <source>
        <strain evidence="10">H3</strain>
        <tissue evidence="10">Leaf</tissue>
    </source>
</reference>
<evidence type="ECO:0000256" key="6">
    <source>
        <dbReference type="PROSITE-ProRule" id="PRU10141"/>
    </source>
</evidence>
<evidence type="ECO:0000256" key="8">
    <source>
        <dbReference type="SAM" id="SignalP"/>
    </source>
</evidence>
<dbReference type="InterPro" id="IPR008271">
    <property type="entry name" value="Ser/Thr_kinase_AS"/>
</dbReference>
<keyword evidence="7" id="KW-0812">Transmembrane</keyword>
<dbReference type="PROSITE" id="PS50011">
    <property type="entry name" value="PROTEIN_KINASE_DOM"/>
    <property type="match status" value="1"/>
</dbReference>
<dbReference type="Gene3D" id="1.10.510.10">
    <property type="entry name" value="Transferase(Phosphotransferase) domain 1"/>
    <property type="match status" value="1"/>
</dbReference>
<keyword evidence="12" id="KW-1185">Reference proteome</keyword>
<dbReference type="SUPFAM" id="SSF56112">
    <property type="entry name" value="Protein kinase-like (PK-like)"/>
    <property type="match status" value="1"/>
</dbReference>
<dbReference type="InterPro" id="IPR011009">
    <property type="entry name" value="Kinase-like_dom_sf"/>
</dbReference>
<evidence type="ECO:0000256" key="5">
    <source>
        <dbReference type="ARBA" id="ARBA00022840"/>
    </source>
</evidence>
<feature type="chain" id="PRO_5040097890" description="Protein kinase domain-containing protein" evidence="8">
    <location>
        <begin position="26"/>
        <end position="503"/>
    </location>
</feature>
<dbReference type="AlphaFoldDB" id="A0A9D4UU24"/>
<feature type="signal peptide" evidence="8">
    <location>
        <begin position="1"/>
        <end position="25"/>
    </location>
</feature>
<dbReference type="FunFam" id="1.10.510.10:FF:000223">
    <property type="entry name" value="probable receptor-like protein kinase At1g80640"/>
    <property type="match status" value="1"/>
</dbReference>
<comment type="caution">
    <text evidence="10">The sequence shown here is derived from an EMBL/GenBank/DDBJ whole genome shotgun (WGS) entry which is preliminary data.</text>
</comment>
<keyword evidence="2" id="KW-0808">Transferase</keyword>
<dbReference type="GO" id="GO:0004674">
    <property type="term" value="F:protein serine/threonine kinase activity"/>
    <property type="evidence" value="ECO:0007669"/>
    <property type="project" value="UniProtKB-KW"/>
</dbReference>
<feature type="domain" description="Protein kinase" evidence="9">
    <location>
        <begin position="155"/>
        <end position="437"/>
    </location>
</feature>
<keyword evidence="7" id="KW-0472">Membrane</keyword>
<keyword evidence="1" id="KW-0723">Serine/threonine-protein kinase</keyword>
<evidence type="ECO:0000256" key="7">
    <source>
        <dbReference type="SAM" id="Phobius"/>
    </source>
</evidence>
<gene>
    <name evidence="11" type="ORF">GOP47_0001453</name>
    <name evidence="10" type="ORF">GOP47_0010037</name>
</gene>
<sequence>MRDNPTISTVWLMFLTLFLIQNVLAFASSRSQGRLLQTIDTHQLLAASPSQQGGADGGETGKHLQKQAVVGIVVATLALGSILLCLLLYRLMQKPAANPLVEAKKAHPKSNPTEDQQSWSRAFSSLRLVIRRASRSDTSANALEYALLKAATNNFSTNNLLGRGGSGCIYKARFDENLFAAVKLLKNYPAVGPRVQHGFQREIELMSKIRHPNLVALLGYSIQNEQHNNHLLVYELMLNGSLEDQLHGPSQGAGLNWDLRMKIALDAARGLEHLHERCNPPIIHRDFKSSNILIDASFNAKVSDFGLAIPTSDISDDKSLELQGTFGYVAPEYLLDGILSEKSDVYAFGVVLLELISGRKPIDESMPVGSQSLVTWASPMLKERAKLMDMLDLKLEKEPLDLKHLHQVAAIAALCIQSEPSYRPLMKDVVSSLMPLLPIELGGARRSATEAERTMTMMVMRKGSLSPGSMQDDVAAKSLSFSEYSSKPELDSPLSYFSESARM</sequence>
<dbReference type="Proteomes" id="UP000886520">
    <property type="component" value="Chromosome 2"/>
</dbReference>
<dbReference type="InterPro" id="IPR000719">
    <property type="entry name" value="Prot_kinase_dom"/>
</dbReference>
<dbReference type="EMBL" id="JABFUD020000003">
    <property type="protein sequence ID" value="KAI5081710.1"/>
    <property type="molecule type" value="Genomic_DNA"/>
</dbReference>
<evidence type="ECO:0000313" key="11">
    <source>
        <dbReference type="EMBL" id="KAI5081710.1"/>
    </source>
</evidence>
<evidence type="ECO:0000256" key="3">
    <source>
        <dbReference type="ARBA" id="ARBA00022741"/>
    </source>
</evidence>
<evidence type="ECO:0000256" key="1">
    <source>
        <dbReference type="ARBA" id="ARBA00022527"/>
    </source>
</evidence>
<evidence type="ECO:0000256" key="4">
    <source>
        <dbReference type="ARBA" id="ARBA00022777"/>
    </source>
</evidence>
<dbReference type="InterPro" id="IPR001245">
    <property type="entry name" value="Ser-Thr/Tyr_kinase_cat_dom"/>
</dbReference>
<dbReference type="CDD" id="cd14066">
    <property type="entry name" value="STKc_IRAK"/>
    <property type="match status" value="1"/>
</dbReference>
<keyword evidence="3 6" id="KW-0547">Nucleotide-binding</keyword>
<dbReference type="PANTHER" id="PTHR47989">
    <property type="entry name" value="OS01G0750732 PROTEIN"/>
    <property type="match status" value="1"/>
</dbReference>
<dbReference type="Gene3D" id="3.30.200.20">
    <property type="entry name" value="Phosphorylase Kinase, domain 1"/>
    <property type="match status" value="1"/>
</dbReference>
<dbReference type="PROSITE" id="PS00107">
    <property type="entry name" value="PROTEIN_KINASE_ATP"/>
    <property type="match status" value="1"/>
</dbReference>
<organism evidence="10 12">
    <name type="scientific">Adiantum capillus-veneris</name>
    <name type="common">Maidenhair fern</name>
    <dbReference type="NCBI Taxonomy" id="13818"/>
    <lineage>
        <taxon>Eukaryota</taxon>
        <taxon>Viridiplantae</taxon>
        <taxon>Streptophyta</taxon>
        <taxon>Embryophyta</taxon>
        <taxon>Tracheophyta</taxon>
        <taxon>Polypodiopsida</taxon>
        <taxon>Polypodiidae</taxon>
        <taxon>Polypodiales</taxon>
        <taxon>Pteridineae</taxon>
        <taxon>Pteridaceae</taxon>
        <taxon>Vittarioideae</taxon>
        <taxon>Adiantum</taxon>
    </lineage>
</organism>
<feature type="binding site" evidence="6">
    <location>
        <position position="183"/>
    </location>
    <ligand>
        <name>ATP</name>
        <dbReference type="ChEBI" id="CHEBI:30616"/>
    </ligand>
</feature>
<protein>
    <recommendedName>
        <fullName evidence="9">Protein kinase domain-containing protein</fullName>
    </recommendedName>
</protein>
<keyword evidence="7" id="KW-1133">Transmembrane helix</keyword>
<dbReference type="Pfam" id="PF07714">
    <property type="entry name" value="PK_Tyr_Ser-Thr"/>
    <property type="match status" value="1"/>
</dbReference>
<dbReference type="PROSITE" id="PS00108">
    <property type="entry name" value="PROTEIN_KINASE_ST"/>
    <property type="match status" value="1"/>
</dbReference>
<evidence type="ECO:0000259" key="9">
    <source>
        <dbReference type="PROSITE" id="PS50011"/>
    </source>
</evidence>